<dbReference type="InterPro" id="IPR009446">
    <property type="entry name" value="Mgm101"/>
</dbReference>
<keyword evidence="6" id="KW-0238">DNA-binding</keyword>
<evidence type="ECO:0000313" key="12">
    <source>
        <dbReference type="Proteomes" id="UP000673691"/>
    </source>
</evidence>
<feature type="compositionally biased region" description="Basic and acidic residues" evidence="10">
    <location>
        <begin position="89"/>
        <end position="101"/>
    </location>
</feature>
<dbReference type="GO" id="GO:0036297">
    <property type="term" value="P:interstrand cross-link repair"/>
    <property type="evidence" value="ECO:0007669"/>
    <property type="project" value="TreeGrafter"/>
</dbReference>
<keyword evidence="9" id="KW-1135">Mitochondrion nucleoid</keyword>
<keyword evidence="7" id="KW-0496">Mitochondrion</keyword>
<evidence type="ECO:0000256" key="6">
    <source>
        <dbReference type="ARBA" id="ARBA00023125"/>
    </source>
</evidence>
<proteinExistence type="inferred from homology"/>
<evidence type="ECO:0000256" key="7">
    <source>
        <dbReference type="ARBA" id="ARBA00023128"/>
    </source>
</evidence>
<dbReference type="Proteomes" id="UP000673691">
    <property type="component" value="Unassembled WGS sequence"/>
</dbReference>
<keyword evidence="8" id="KW-0234">DNA repair</keyword>
<organism evidence="11 12">
    <name type="scientific">Olpidium bornovanus</name>
    <dbReference type="NCBI Taxonomy" id="278681"/>
    <lineage>
        <taxon>Eukaryota</taxon>
        <taxon>Fungi</taxon>
        <taxon>Fungi incertae sedis</taxon>
        <taxon>Olpidiomycota</taxon>
        <taxon>Olpidiomycotina</taxon>
        <taxon>Olpidiomycetes</taxon>
        <taxon>Olpidiales</taxon>
        <taxon>Olpidiaceae</taxon>
        <taxon>Olpidium</taxon>
    </lineage>
</organism>
<feature type="region of interest" description="Disordered" evidence="10">
    <location>
        <begin position="65"/>
        <end position="101"/>
    </location>
</feature>
<dbReference type="AlphaFoldDB" id="A0A8H7ZQW4"/>
<evidence type="ECO:0000256" key="1">
    <source>
        <dbReference type="ARBA" id="ARBA00004436"/>
    </source>
</evidence>
<reference evidence="11 12" key="1">
    <citation type="journal article" name="Sci. Rep.">
        <title>Genome-scale phylogenetic analyses confirm Olpidium as the closest living zoosporic fungus to the non-flagellated, terrestrial fungi.</title>
        <authorList>
            <person name="Chang Y."/>
            <person name="Rochon D."/>
            <person name="Sekimoto S."/>
            <person name="Wang Y."/>
            <person name="Chovatia M."/>
            <person name="Sandor L."/>
            <person name="Salamov A."/>
            <person name="Grigoriev I.V."/>
            <person name="Stajich J.E."/>
            <person name="Spatafora J.W."/>
        </authorList>
    </citation>
    <scope>NUCLEOTIDE SEQUENCE [LARGE SCALE GENOMIC DNA]</scope>
    <source>
        <strain evidence="11">S191</strain>
    </source>
</reference>
<evidence type="ECO:0000256" key="4">
    <source>
        <dbReference type="ARBA" id="ARBA00022763"/>
    </source>
</evidence>
<feature type="region of interest" description="Disordered" evidence="10">
    <location>
        <begin position="142"/>
        <end position="180"/>
    </location>
</feature>
<comment type="subcellular location">
    <subcellularLocation>
        <location evidence="1">Mitochondrion matrix</location>
        <location evidence="1">Mitochondrion nucleoid</location>
    </subcellularLocation>
</comment>
<gene>
    <name evidence="11" type="ORF">BJ554DRAFT_1877</name>
</gene>
<evidence type="ECO:0000256" key="9">
    <source>
        <dbReference type="ARBA" id="ARBA00023271"/>
    </source>
</evidence>
<dbReference type="GO" id="GO:0000725">
    <property type="term" value="P:recombinational repair"/>
    <property type="evidence" value="ECO:0007669"/>
    <property type="project" value="TreeGrafter"/>
</dbReference>
<keyword evidence="5" id="KW-0809">Transit peptide</keyword>
<feature type="compositionally biased region" description="Low complexity" evidence="10">
    <location>
        <begin position="9"/>
        <end position="36"/>
    </location>
</feature>
<evidence type="ECO:0000256" key="3">
    <source>
        <dbReference type="ARBA" id="ARBA00013628"/>
    </source>
</evidence>
<evidence type="ECO:0000256" key="5">
    <source>
        <dbReference type="ARBA" id="ARBA00022946"/>
    </source>
</evidence>
<accession>A0A8H7ZQW4</accession>
<dbReference type="Pfam" id="PF06420">
    <property type="entry name" value="Mgm101p"/>
    <property type="match status" value="1"/>
</dbReference>
<dbReference type="EMBL" id="JAEFCI010009153">
    <property type="protein sequence ID" value="KAG5457993.1"/>
    <property type="molecule type" value="Genomic_DNA"/>
</dbReference>
<keyword evidence="12" id="KW-1185">Reference proteome</keyword>
<evidence type="ECO:0000256" key="10">
    <source>
        <dbReference type="SAM" id="MobiDB-lite"/>
    </source>
</evidence>
<keyword evidence="4" id="KW-0227">DNA damage</keyword>
<dbReference type="GO" id="GO:0000262">
    <property type="term" value="C:mitochondrial chromosome"/>
    <property type="evidence" value="ECO:0007669"/>
    <property type="project" value="InterPro"/>
</dbReference>
<evidence type="ECO:0000256" key="8">
    <source>
        <dbReference type="ARBA" id="ARBA00023204"/>
    </source>
</evidence>
<comment type="caution">
    <text evidence="11">The sequence shown here is derived from an EMBL/GenBank/DDBJ whole genome shotgun (WGS) entry which is preliminary data.</text>
</comment>
<evidence type="ECO:0000256" key="2">
    <source>
        <dbReference type="ARBA" id="ARBA00007053"/>
    </source>
</evidence>
<comment type="similarity">
    <text evidence="2">Belongs to the MGM101 family.</text>
</comment>
<sequence>MLRGARGAPLFRPLTTLRPPAATTTPSSGPAASAAVPPWATATPAVTSLPAGTTVVARRNVRKGVGPFRAGRPEPAEESAEGSAGDSAGKPEGKPALDFGRLDDVDLDAVDFAAETERPPPLLAAGWRGAAAASGLERRASSSSWLHSAAPSEQPAAGGPSPRPAAAPEPPFPAPPVAPLHSDPFPPEVVRSLLAPVAEADVLLKPRPGGGPPVPYLSHVFYRRLLNRVFGPGAWALLPAGGPVERAGVVSREFALFVKGKLVSQALGEHDRRGDGEPVEEEMTFETAVEAAKSRALRRCCKDLGVGLELWDKEGWVAGWQARQMLLNSSQVVSLPGESTNAAPFSL</sequence>
<feature type="compositionally biased region" description="Low complexity" evidence="10">
    <location>
        <begin position="142"/>
        <end position="160"/>
    </location>
</feature>
<name>A0A8H7ZQW4_9FUNG</name>
<feature type="compositionally biased region" description="Pro residues" evidence="10">
    <location>
        <begin position="161"/>
        <end position="178"/>
    </location>
</feature>
<protein>
    <recommendedName>
        <fullName evidence="3">Mitochondrial genome maintenance protein MGM101</fullName>
    </recommendedName>
</protein>
<dbReference type="OrthoDB" id="338970at2759"/>
<dbReference type="GO" id="GO:0003697">
    <property type="term" value="F:single-stranded DNA binding"/>
    <property type="evidence" value="ECO:0007669"/>
    <property type="project" value="InterPro"/>
</dbReference>
<dbReference type="PANTHER" id="PTHR31404:SF0">
    <property type="entry name" value="MITOCHONDRIAL GENOME MAINTENANCE PROTEIN MGM101"/>
    <property type="match status" value="1"/>
</dbReference>
<evidence type="ECO:0000313" key="11">
    <source>
        <dbReference type="EMBL" id="KAG5457993.1"/>
    </source>
</evidence>
<dbReference type="PANTHER" id="PTHR31404">
    <property type="entry name" value="MITOCHONDRIAL GENOME MAINTENANCE PROTEIN MGM101"/>
    <property type="match status" value="1"/>
</dbReference>
<feature type="region of interest" description="Disordered" evidence="10">
    <location>
        <begin position="1"/>
        <end position="36"/>
    </location>
</feature>